<reference evidence="1" key="1">
    <citation type="submission" date="2023-06" db="EMBL/GenBank/DDBJ databases">
        <title>Genome-scale phylogeny and comparative genomics of the fungal order Sordariales.</title>
        <authorList>
            <consortium name="Lawrence Berkeley National Laboratory"/>
            <person name="Hensen N."/>
            <person name="Bonometti L."/>
            <person name="Westerberg I."/>
            <person name="Brannstrom I.O."/>
            <person name="Guillou S."/>
            <person name="Cros-Aarteil S."/>
            <person name="Calhoun S."/>
            <person name="Haridas S."/>
            <person name="Kuo A."/>
            <person name="Mondo S."/>
            <person name="Pangilinan J."/>
            <person name="Riley R."/>
            <person name="Labutti K."/>
            <person name="Andreopoulos B."/>
            <person name="Lipzen A."/>
            <person name="Chen C."/>
            <person name="Yanf M."/>
            <person name="Daum C."/>
            <person name="Ng V."/>
            <person name="Clum A."/>
            <person name="Steindorff A."/>
            <person name="Ohm R."/>
            <person name="Martin F."/>
            <person name="Silar P."/>
            <person name="Natvig D."/>
            <person name="Lalanne C."/>
            <person name="Gautier V."/>
            <person name="Ament-Velasquez S.L."/>
            <person name="Kruys A."/>
            <person name="Hutchinson M.I."/>
            <person name="Powell A.J."/>
            <person name="Barry K."/>
            <person name="Miller A.N."/>
            <person name="Grigoriev I.V."/>
            <person name="Debuchy R."/>
            <person name="Gladieux P."/>
            <person name="Thoren M.H."/>
            <person name="Johannesson H."/>
        </authorList>
    </citation>
    <scope>NUCLEOTIDE SEQUENCE</scope>
    <source>
        <strain evidence="1">CBS 606.72</strain>
    </source>
</reference>
<protein>
    <recommendedName>
        <fullName evidence="3">Oxidoreductase</fullName>
    </recommendedName>
</protein>
<name>A0AA40CCC0_9PEZI</name>
<sequence length="255" mass="27523">MPNILIVGATRGLGASLTKLYAASGWTVYGTTRSYEKPDGFIEAVHWITSTDLMQSDVGSTLAARLKGSTTGPLDLVIISAGVFTTEDFAEGPKWDDEVRMYTTSSVAPVFVVHQLVKASLLGKGSKIVLISSEAGSIALRTDAEGNYAHHGSKAALNMVGKLLSYDLKEEEIIVSLVHPGFMRTEMTKGVGFDKYWDQFHAVTPDEAAKSLKAWAEELDISKSGQYWAPRGSADIGTAEEVLGKDLPTPLELPW</sequence>
<dbReference type="PANTHER" id="PTHR45458:SF2">
    <property type="entry name" value="OXIDOREDUCTASE, SHORT CHAIN DEHYDROGENASE_REDUCTASE FAMILY SUPERFAMILY (AFU_ORTHOLOGUE AFUA_3G13450)"/>
    <property type="match status" value="1"/>
</dbReference>
<dbReference type="InterPro" id="IPR002347">
    <property type="entry name" value="SDR_fam"/>
</dbReference>
<dbReference type="SUPFAM" id="SSF51735">
    <property type="entry name" value="NAD(P)-binding Rossmann-fold domains"/>
    <property type="match status" value="1"/>
</dbReference>
<evidence type="ECO:0000313" key="1">
    <source>
        <dbReference type="EMBL" id="KAK0633202.1"/>
    </source>
</evidence>
<dbReference type="Gene3D" id="3.40.50.720">
    <property type="entry name" value="NAD(P)-binding Rossmann-like Domain"/>
    <property type="match status" value="1"/>
</dbReference>
<dbReference type="InterPro" id="IPR036291">
    <property type="entry name" value="NAD(P)-bd_dom_sf"/>
</dbReference>
<keyword evidence="2" id="KW-1185">Reference proteome</keyword>
<accession>A0AA40CCC0</accession>
<comment type="caution">
    <text evidence="1">The sequence shown here is derived from an EMBL/GenBank/DDBJ whole genome shotgun (WGS) entry which is preliminary data.</text>
</comment>
<dbReference type="PANTHER" id="PTHR45458">
    <property type="entry name" value="SHORT-CHAIN DEHYDROGENASE/REDUCTASE SDR"/>
    <property type="match status" value="1"/>
</dbReference>
<proteinExistence type="predicted"/>
<dbReference type="PRINTS" id="PR00081">
    <property type="entry name" value="GDHRDH"/>
</dbReference>
<dbReference type="InterPro" id="IPR052184">
    <property type="entry name" value="SDR_enzymes"/>
</dbReference>
<dbReference type="EMBL" id="JAULSU010000001">
    <property type="protein sequence ID" value="KAK0633202.1"/>
    <property type="molecule type" value="Genomic_DNA"/>
</dbReference>
<dbReference type="AlphaFoldDB" id="A0AA40CCC0"/>
<gene>
    <name evidence="1" type="ORF">B0T14DRAFT_560812</name>
</gene>
<dbReference type="Proteomes" id="UP001175000">
    <property type="component" value="Unassembled WGS sequence"/>
</dbReference>
<evidence type="ECO:0000313" key="2">
    <source>
        <dbReference type="Proteomes" id="UP001175000"/>
    </source>
</evidence>
<dbReference type="GO" id="GO:0016616">
    <property type="term" value="F:oxidoreductase activity, acting on the CH-OH group of donors, NAD or NADP as acceptor"/>
    <property type="evidence" value="ECO:0007669"/>
    <property type="project" value="TreeGrafter"/>
</dbReference>
<evidence type="ECO:0008006" key="3">
    <source>
        <dbReference type="Google" id="ProtNLM"/>
    </source>
</evidence>
<organism evidence="1 2">
    <name type="scientific">Immersiella caudata</name>
    <dbReference type="NCBI Taxonomy" id="314043"/>
    <lineage>
        <taxon>Eukaryota</taxon>
        <taxon>Fungi</taxon>
        <taxon>Dikarya</taxon>
        <taxon>Ascomycota</taxon>
        <taxon>Pezizomycotina</taxon>
        <taxon>Sordariomycetes</taxon>
        <taxon>Sordariomycetidae</taxon>
        <taxon>Sordariales</taxon>
        <taxon>Lasiosphaeriaceae</taxon>
        <taxon>Immersiella</taxon>
    </lineage>
</organism>
<dbReference type="Pfam" id="PF00106">
    <property type="entry name" value="adh_short"/>
    <property type="match status" value="1"/>
</dbReference>